<dbReference type="OrthoDB" id="7203053at2"/>
<dbReference type="STRING" id="652787.SAMN05216490_1164"/>
<evidence type="ECO:0000256" key="5">
    <source>
        <dbReference type="SAM" id="Phobius"/>
    </source>
</evidence>
<name>A0A1H1S905_MUCMA</name>
<keyword evidence="4 5" id="KW-0472">Membrane</keyword>
<dbReference type="GO" id="GO:0004671">
    <property type="term" value="F:protein C-terminal S-isoprenylcysteine carboxyl O-methyltransferase activity"/>
    <property type="evidence" value="ECO:0007669"/>
    <property type="project" value="InterPro"/>
</dbReference>
<dbReference type="InterPro" id="IPR007269">
    <property type="entry name" value="ICMT_MeTrfase"/>
</dbReference>
<dbReference type="Proteomes" id="UP000199679">
    <property type="component" value="Chromosome I"/>
</dbReference>
<evidence type="ECO:0000256" key="3">
    <source>
        <dbReference type="ARBA" id="ARBA00022989"/>
    </source>
</evidence>
<evidence type="ECO:0000256" key="1">
    <source>
        <dbReference type="ARBA" id="ARBA00004141"/>
    </source>
</evidence>
<evidence type="ECO:0000313" key="7">
    <source>
        <dbReference type="Proteomes" id="UP000199679"/>
    </source>
</evidence>
<protein>
    <submittedName>
        <fullName evidence="6">15-methylpalmitoyl-4-hydroxy-2-pyrone 4-O-methyltransferase</fullName>
    </submittedName>
</protein>
<gene>
    <name evidence="6" type="ORF">SAMN05216490_1164</name>
</gene>
<dbReference type="GO" id="GO:0032259">
    <property type="term" value="P:methylation"/>
    <property type="evidence" value="ECO:0007669"/>
    <property type="project" value="UniProtKB-KW"/>
</dbReference>
<dbReference type="RefSeq" id="WP_091370231.1">
    <property type="nucleotide sequence ID" value="NZ_LT629740.1"/>
</dbReference>
<feature type="transmembrane region" description="Helical" evidence="5">
    <location>
        <begin position="40"/>
        <end position="61"/>
    </location>
</feature>
<keyword evidence="6" id="KW-0489">Methyltransferase</keyword>
<dbReference type="AlphaFoldDB" id="A0A1H1S905"/>
<dbReference type="GO" id="GO:0016020">
    <property type="term" value="C:membrane"/>
    <property type="evidence" value="ECO:0007669"/>
    <property type="project" value="UniProtKB-SubCell"/>
</dbReference>
<keyword evidence="7" id="KW-1185">Reference proteome</keyword>
<organism evidence="6 7">
    <name type="scientific">Mucilaginibacter mallensis</name>
    <dbReference type="NCBI Taxonomy" id="652787"/>
    <lineage>
        <taxon>Bacteria</taxon>
        <taxon>Pseudomonadati</taxon>
        <taxon>Bacteroidota</taxon>
        <taxon>Sphingobacteriia</taxon>
        <taxon>Sphingobacteriales</taxon>
        <taxon>Sphingobacteriaceae</taxon>
        <taxon>Mucilaginibacter</taxon>
    </lineage>
</organism>
<evidence type="ECO:0000256" key="2">
    <source>
        <dbReference type="ARBA" id="ARBA00022692"/>
    </source>
</evidence>
<keyword evidence="2 5" id="KW-0812">Transmembrane</keyword>
<evidence type="ECO:0000313" key="6">
    <source>
        <dbReference type="EMBL" id="SDS44457.1"/>
    </source>
</evidence>
<accession>A0A1H1S905</accession>
<evidence type="ECO:0000256" key="4">
    <source>
        <dbReference type="ARBA" id="ARBA00023136"/>
    </source>
</evidence>
<dbReference type="EMBL" id="LT629740">
    <property type="protein sequence ID" value="SDS44457.1"/>
    <property type="molecule type" value="Genomic_DNA"/>
</dbReference>
<reference evidence="6 7" key="1">
    <citation type="submission" date="2016-10" db="EMBL/GenBank/DDBJ databases">
        <authorList>
            <person name="de Groot N.N."/>
        </authorList>
    </citation>
    <scope>NUCLEOTIDE SEQUENCE [LARGE SCALE GENOMIC DNA]</scope>
    <source>
        <strain evidence="6 7">MP1X4</strain>
    </source>
</reference>
<feature type="transmembrane region" description="Helical" evidence="5">
    <location>
        <begin position="119"/>
        <end position="145"/>
    </location>
</feature>
<keyword evidence="3 5" id="KW-1133">Transmembrane helix</keyword>
<feature type="transmembrane region" description="Helical" evidence="5">
    <location>
        <begin position="68"/>
        <end position="86"/>
    </location>
</feature>
<comment type="subcellular location">
    <subcellularLocation>
        <location evidence="1">Membrane</location>
        <topology evidence="1">Multi-pass membrane protein</topology>
    </subcellularLocation>
</comment>
<keyword evidence="6" id="KW-0808">Transferase</keyword>
<proteinExistence type="predicted"/>
<dbReference type="Pfam" id="PF04140">
    <property type="entry name" value="ICMT"/>
    <property type="match status" value="1"/>
</dbReference>
<dbReference type="Gene3D" id="1.20.120.1630">
    <property type="match status" value="1"/>
</dbReference>
<sequence>MYFIPFIVFVITQRLSELYIARRNEKWLRSEGAIEYGRGHYPYIVALHTLFIISIIVEYILRPSLSMDFVFLLLFILLLGFKFWALSSLGKYWNTKIFRVPGSGPVKKGPYKLFKHPNYFIVICEIVIIPMVFHLYYTAVIFTVLNAIMLTVRIRVENKVWAK</sequence>